<comment type="caution">
    <text evidence="5">The sequence shown here is derived from an EMBL/GenBank/DDBJ whole genome shotgun (WGS) entry which is preliminary data.</text>
</comment>
<keyword evidence="1" id="KW-0805">Transcription regulation</keyword>
<dbReference type="EMBL" id="JBHRSJ010000005">
    <property type="protein sequence ID" value="MFC2971228.1"/>
    <property type="molecule type" value="Genomic_DNA"/>
</dbReference>
<dbReference type="Pfam" id="PF07883">
    <property type="entry name" value="Cupin_2"/>
    <property type="match status" value="1"/>
</dbReference>
<dbReference type="InterPro" id="IPR014710">
    <property type="entry name" value="RmlC-like_jellyroll"/>
</dbReference>
<keyword evidence="6" id="KW-1185">Reference proteome</keyword>
<dbReference type="Pfam" id="PF12833">
    <property type="entry name" value="HTH_18"/>
    <property type="match status" value="1"/>
</dbReference>
<evidence type="ECO:0000256" key="3">
    <source>
        <dbReference type="ARBA" id="ARBA00023163"/>
    </source>
</evidence>
<dbReference type="SUPFAM" id="SSF46689">
    <property type="entry name" value="Homeodomain-like"/>
    <property type="match status" value="1"/>
</dbReference>
<keyword evidence="3" id="KW-0804">Transcription</keyword>
<dbReference type="CDD" id="cd06999">
    <property type="entry name" value="cupin_HpaA-like_N"/>
    <property type="match status" value="1"/>
</dbReference>
<evidence type="ECO:0000313" key="6">
    <source>
        <dbReference type="Proteomes" id="UP001595457"/>
    </source>
</evidence>
<evidence type="ECO:0000256" key="1">
    <source>
        <dbReference type="ARBA" id="ARBA00023015"/>
    </source>
</evidence>
<dbReference type="InterPro" id="IPR047264">
    <property type="entry name" value="Cupin_HpaA-like_N"/>
</dbReference>
<proteinExistence type="predicted"/>
<protein>
    <submittedName>
        <fullName evidence="5">Helix-turn-helix domain-containing protein</fullName>
    </submittedName>
</protein>
<evidence type="ECO:0000259" key="4">
    <source>
        <dbReference type="PROSITE" id="PS01124"/>
    </source>
</evidence>
<dbReference type="PROSITE" id="PS01124">
    <property type="entry name" value="HTH_ARAC_FAMILY_2"/>
    <property type="match status" value="1"/>
</dbReference>
<dbReference type="Proteomes" id="UP001595457">
    <property type="component" value="Unassembled WGS sequence"/>
</dbReference>
<reference evidence="6" key="1">
    <citation type="journal article" date="2019" name="Int. J. Syst. Evol. Microbiol.">
        <title>The Global Catalogue of Microorganisms (GCM) 10K type strain sequencing project: providing services to taxonomists for standard genome sequencing and annotation.</title>
        <authorList>
            <consortium name="The Broad Institute Genomics Platform"/>
            <consortium name="The Broad Institute Genome Sequencing Center for Infectious Disease"/>
            <person name="Wu L."/>
            <person name="Ma J."/>
        </authorList>
    </citation>
    <scope>NUCLEOTIDE SEQUENCE [LARGE SCALE GENOMIC DNA]</scope>
    <source>
        <strain evidence="6">KCTC 62195</strain>
    </source>
</reference>
<dbReference type="InterPro" id="IPR018060">
    <property type="entry name" value="HTH_AraC"/>
</dbReference>
<dbReference type="Gene3D" id="1.10.10.60">
    <property type="entry name" value="Homeodomain-like"/>
    <property type="match status" value="1"/>
</dbReference>
<keyword evidence="2" id="KW-0238">DNA-binding</keyword>
<dbReference type="PANTHER" id="PTHR43280:SF32">
    <property type="entry name" value="TRANSCRIPTIONAL REGULATORY PROTEIN"/>
    <property type="match status" value="1"/>
</dbReference>
<dbReference type="SMART" id="SM00342">
    <property type="entry name" value="HTH_ARAC"/>
    <property type="match status" value="1"/>
</dbReference>
<sequence length="308" mass="34811">MKRIPNYALYGESALPVWCDLLHLEWITERSRPNRWEIKPHQHDALLQIVYIRSGEGEISIENRRIAFTAPCIILLPCRTVHAFRCTEETDGPIITAAQRPLESMARIASPDVFGLIQQPAVIPLPWPADGQEPLWPLFQLLQQEAHSMARGHVAAGLSLLIALLVQISRLDRQSAARRPGKGRRAALLGQFRELVNQHFRSHWTLDLYAEKLGISPAQLGRICREELGEAPMALVGGRVMREAQRQLAYTDLEIKQIAHGLGFSDSSYFSRYFRKQAGITPREFRDAFQSAEGAVVAVPREDRLVSR</sequence>
<dbReference type="InterPro" id="IPR013096">
    <property type="entry name" value="Cupin_2"/>
</dbReference>
<gene>
    <name evidence="5" type="ORF">ACFOJE_03215</name>
</gene>
<dbReference type="InterPro" id="IPR009057">
    <property type="entry name" value="Homeodomain-like_sf"/>
</dbReference>
<feature type="domain" description="HTH araC/xylS-type" evidence="4">
    <location>
        <begin position="190"/>
        <end position="288"/>
    </location>
</feature>
<dbReference type="PRINTS" id="PR00032">
    <property type="entry name" value="HTHARAC"/>
</dbReference>
<dbReference type="RefSeq" id="WP_377812813.1">
    <property type="nucleotide sequence ID" value="NZ_JBHRSJ010000005.1"/>
</dbReference>
<dbReference type="InterPro" id="IPR011051">
    <property type="entry name" value="RmlC_Cupin_sf"/>
</dbReference>
<dbReference type="InterPro" id="IPR020449">
    <property type="entry name" value="Tscrpt_reg_AraC-type_HTH"/>
</dbReference>
<dbReference type="Gene3D" id="2.60.120.10">
    <property type="entry name" value="Jelly Rolls"/>
    <property type="match status" value="1"/>
</dbReference>
<organism evidence="5 6">
    <name type="scientific">Azotobacter bryophylli</name>
    <dbReference type="NCBI Taxonomy" id="1986537"/>
    <lineage>
        <taxon>Bacteria</taxon>
        <taxon>Pseudomonadati</taxon>
        <taxon>Pseudomonadota</taxon>
        <taxon>Gammaproteobacteria</taxon>
        <taxon>Pseudomonadales</taxon>
        <taxon>Pseudomonadaceae</taxon>
        <taxon>Azotobacter</taxon>
    </lineage>
</organism>
<name>A0ABV7AP20_9GAMM</name>
<dbReference type="PANTHER" id="PTHR43280">
    <property type="entry name" value="ARAC-FAMILY TRANSCRIPTIONAL REGULATOR"/>
    <property type="match status" value="1"/>
</dbReference>
<accession>A0ABV7AP20</accession>
<evidence type="ECO:0000256" key="2">
    <source>
        <dbReference type="ARBA" id="ARBA00023125"/>
    </source>
</evidence>
<evidence type="ECO:0000313" key="5">
    <source>
        <dbReference type="EMBL" id="MFC2971228.1"/>
    </source>
</evidence>
<dbReference type="SUPFAM" id="SSF51182">
    <property type="entry name" value="RmlC-like cupins"/>
    <property type="match status" value="1"/>
</dbReference>